<dbReference type="AlphaFoldDB" id="A0A1I4MJT5"/>
<organism evidence="2 3">
    <name type="scientific">Rugamonas rubra</name>
    <dbReference type="NCBI Taxonomy" id="758825"/>
    <lineage>
        <taxon>Bacteria</taxon>
        <taxon>Pseudomonadati</taxon>
        <taxon>Pseudomonadota</taxon>
        <taxon>Betaproteobacteria</taxon>
        <taxon>Burkholderiales</taxon>
        <taxon>Oxalobacteraceae</taxon>
        <taxon>Telluria group</taxon>
        <taxon>Rugamonas</taxon>
    </lineage>
</organism>
<keyword evidence="3" id="KW-1185">Reference proteome</keyword>
<accession>A0A1I4MJT5</accession>
<dbReference type="InterPro" id="IPR014469">
    <property type="entry name" value="DUF2271"/>
</dbReference>
<name>A0A1I4MJT5_9BURK</name>
<evidence type="ECO:0008006" key="4">
    <source>
        <dbReference type="Google" id="ProtNLM"/>
    </source>
</evidence>
<feature type="chain" id="PRO_5011750826" description="DUF2271 domain-containing protein" evidence="1">
    <location>
        <begin position="21"/>
        <end position="171"/>
    </location>
</feature>
<evidence type="ECO:0000313" key="3">
    <source>
        <dbReference type="Proteomes" id="UP000199470"/>
    </source>
</evidence>
<gene>
    <name evidence="2" type="ORF">SAMN02982985_02447</name>
</gene>
<dbReference type="EMBL" id="FOTW01000011">
    <property type="protein sequence ID" value="SFM03511.1"/>
    <property type="molecule type" value="Genomic_DNA"/>
</dbReference>
<keyword evidence="1" id="KW-0732">Signal</keyword>
<dbReference type="PIRSF" id="PIRSF014995">
    <property type="entry name" value="UCP014995"/>
    <property type="match status" value="1"/>
</dbReference>
<protein>
    <recommendedName>
        <fullName evidence="4">DUF2271 domain-containing protein</fullName>
    </recommendedName>
</protein>
<proteinExistence type="predicted"/>
<dbReference type="Pfam" id="PF10029">
    <property type="entry name" value="DUF2271"/>
    <property type="match status" value="1"/>
</dbReference>
<sequence>MKLRYSIALSMPLISASAMAADLALKLEVPQLNVAEYHRPYLAAWLENADQKVVANLAVLYDVKKKDNAGTKWLKDMRQWWRKSGRDVEMPLDGVSGATKAPGEYTLSFPVAKAALDKLPAGQYQLVVEAAREAGGREAVKVPLQWPPKTAQSLAAKGKEELGAVVVQLKP</sequence>
<dbReference type="RefSeq" id="WP_093387815.1">
    <property type="nucleotide sequence ID" value="NZ_FOTW01000011.1"/>
</dbReference>
<dbReference type="STRING" id="758825.SAMN02982985_02447"/>
<dbReference type="OrthoDB" id="195316at2"/>
<evidence type="ECO:0000256" key="1">
    <source>
        <dbReference type="SAM" id="SignalP"/>
    </source>
</evidence>
<evidence type="ECO:0000313" key="2">
    <source>
        <dbReference type="EMBL" id="SFM03511.1"/>
    </source>
</evidence>
<feature type="signal peptide" evidence="1">
    <location>
        <begin position="1"/>
        <end position="20"/>
    </location>
</feature>
<reference evidence="2 3" key="1">
    <citation type="submission" date="2016-10" db="EMBL/GenBank/DDBJ databases">
        <authorList>
            <person name="de Groot N.N."/>
        </authorList>
    </citation>
    <scope>NUCLEOTIDE SEQUENCE [LARGE SCALE GENOMIC DNA]</scope>
    <source>
        <strain evidence="2 3">ATCC 43154</strain>
    </source>
</reference>
<dbReference type="Proteomes" id="UP000199470">
    <property type="component" value="Unassembled WGS sequence"/>
</dbReference>